<gene>
    <name evidence="13" type="ORF">HG536_0H00800</name>
</gene>
<feature type="domain" description="CSC1/OSCA1-like cytosolic" evidence="12">
    <location>
        <begin position="186"/>
        <end position="365"/>
    </location>
</feature>
<feature type="transmembrane region" description="Helical" evidence="8">
    <location>
        <begin position="15"/>
        <end position="36"/>
    </location>
</feature>
<evidence type="ECO:0000256" key="6">
    <source>
        <dbReference type="ARBA" id="ARBA00023136"/>
    </source>
</evidence>
<feature type="domain" description="10TM putative phosphate transporter extracellular tail" evidence="10">
    <location>
        <begin position="788"/>
        <end position="881"/>
    </location>
</feature>
<protein>
    <recommendedName>
        <fullName evidence="15">CSC1/OSCA1-like 7TM region domain-containing protein</fullName>
    </recommendedName>
</protein>
<organism evidence="13 14">
    <name type="scientific">Torulaspora globosa</name>
    <dbReference type="NCBI Taxonomy" id="48254"/>
    <lineage>
        <taxon>Eukaryota</taxon>
        <taxon>Fungi</taxon>
        <taxon>Dikarya</taxon>
        <taxon>Ascomycota</taxon>
        <taxon>Saccharomycotina</taxon>
        <taxon>Saccharomycetes</taxon>
        <taxon>Saccharomycetales</taxon>
        <taxon>Saccharomycetaceae</taxon>
        <taxon>Torulaspora</taxon>
    </lineage>
</organism>
<sequence length="906" mass="102903">MAGEAKSEGTSTSQVLTAIVSNSTIFGIFMAIFLVLRLKLKRMYEPKSSFDLISDEKKPEPLPRGLWQWLLPLLKKSDNFVIQQAGLDGYFFLRYLFLVCAYCVVSMAYMFPILFSVNASNGNHESGLDQLAFQNVKHSGRYYAHVFCGWVFYWIFMFVVYRELYFYNSMRQVVLSSPRYAKKLSSRTVLFQTVPEQYLSEREFAKLFNGVQRVWITRGGNNKLAKKVDKRDSMVTQLENVLNKYIKSGVKKVKKIRKKTPDAMVSSDISQYIPENKRPTHRLKPLIGRKVDSISYLSEMIPKLNKEVEELQANYINQYPFNSVFVEFESQYQAQVALQTVTHHLPMSMTPSFVGIEASDIIWMNMRLYWSERIARNVVAIAAIIALAAFWAIPVAFVGMVSSITYLTNKLPWLKFIYQLPKPLLGLLTSLAPTIALAWLMSMLPVIIRFLAKVNGAVSLQGVEYFTQQGYFVFQVVQVFLVTTLSSAVTSTATQIAEQPTRAMTLLASNLPKSSNFFISYIILTGMSVSSGSLAQIIPLFFRYVFGYLLDSTPRKKWSRFIDLDAPGWGTTYPVYTNLAVIIFSYAVISPIILLFAACGFFLLYVAYLYILLYIQKEAPDMRGICYPRALFQTLVGIYIGQVCMLGLFAVGTGWGPIVLQVVSLVVTTFIHLKLNSAFDHLMKFVPVDTMKALDGKSDTPSFKNIYNDQLEEDEIRELPKFSIKKYESKNPFSSHSDRVSSLLSEKTIEYNDNVKYHENSENRITWIPLLADGVRSQIPPAPFYKRFLLPHIYCSFQAVKSKLPEIYGLFDPEEAVSEEKIASSYNYPPANATCPSVWIPKDPYGFSTHQVEQLNTIVDISDSNASIDEKGKVTWREGPPTANTAEDQRDPADVKGTRDPFSDKK</sequence>
<feature type="transmembrane region" description="Helical" evidence="8">
    <location>
        <begin position="517"/>
        <end position="546"/>
    </location>
</feature>
<evidence type="ECO:0000256" key="2">
    <source>
        <dbReference type="ARBA" id="ARBA00007779"/>
    </source>
</evidence>
<feature type="transmembrane region" description="Helical" evidence="8">
    <location>
        <begin position="374"/>
        <end position="407"/>
    </location>
</feature>
<dbReference type="InterPro" id="IPR045122">
    <property type="entry name" value="Csc1-like"/>
</dbReference>
<feature type="domain" description="CSC1/OSCA1-like N-terminal transmembrane" evidence="11">
    <location>
        <begin position="15"/>
        <end position="163"/>
    </location>
</feature>
<evidence type="ECO:0000256" key="4">
    <source>
        <dbReference type="ARBA" id="ARBA00022692"/>
    </source>
</evidence>
<comment type="similarity">
    <text evidence="2">Belongs to the CSC1 (TC 1.A.17) family.</text>
</comment>
<accession>A0A7G3ZMG9</accession>
<dbReference type="GO" id="GO:0005227">
    <property type="term" value="F:calcium-activated cation channel activity"/>
    <property type="evidence" value="ECO:0007669"/>
    <property type="project" value="InterPro"/>
</dbReference>
<dbReference type="Pfam" id="PF02714">
    <property type="entry name" value="RSN1_7TM"/>
    <property type="match status" value="1"/>
</dbReference>
<evidence type="ECO:0000259" key="11">
    <source>
        <dbReference type="Pfam" id="PF13967"/>
    </source>
</evidence>
<evidence type="ECO:0000259" key="9">
    <source>
        <dbReference type="Pfam" id="PF02714"/>
    </source>
</evidence>
<keyword evidence="6 8" id="KW-0472">Membrane</keyword>
<feature type="transmembrane region" description="Helical" evidence="8">
    <location>
        <begin position="566"/>
        <end position="586"/>
    </location>
</feature>
<keyword evidence="4 8" id="KW-0812">Transmembrane</keyword>
<feature type="transmembrane region" description="Helical" evidence="8">
    <location>
        <begin position="592"/>
        <end position="615"/>
    </location>
</feature>
<reference evidence="13 14" key="1">
    <citation type="submission" date="2020-06" db="EMBL/GenBank/DDBJ databases">
        <title>The yeast mating-type switching endonuclease HO is a domesticated member of an unorthodox homing genetic element family.</title>
        <authorList>
            <person name="Coughlan A.Y."/>
            <person name="Lombardi L."/>
            <person name="Braun-Galleani S."/>
            <person name="Martos A.R."/>
            <person name="Galeote V."/>
            <person name="Bigey F."/>
            <person name="Dequin S."/>
            <person name="Byrne K.P."/>
            <person name="Wolfe K.H."/>
        </authorList>
    </citation>
    <scope>NUCLEOTIDE SEQUENCE [LARGE SCALE GENOMIC DNA]</scope>
    <source>
        <strain evidence="13 14">CBS764</strain>
    </source>
</reference>
<feature type="transmembrane region" description="Helical" evidence="8">
    <location>
        <begin position="142"/>
        <end position="161"/>
    </location>
</feature>
<feature type="transmembrane region" description="Helical" evidence="8">
    <location>
        <begin position="627"/>
        <end position="649"/>
    </location>
</feature>
<dbReference type="Pfam" id="PF13967">
    <property type="entry name" value="RSN1_TM"/>
    <property type="match status" value="1"/>
</dbReference>
<keyword evidence="3" id="KW-0813">Transport</keyword>
<comment type="subcellular location">
    <subcellularLocation>
        <location evidence="1">Membrane</location>
        <topology evidence="1">Multi-pass membrane protein</topology>
    </subcellularLocation>
</comment>
<dbReference type="PANTHER" id="PTHR13018">
    <property type="entry name" value="PROBABLE MEMBRANE PROTEIN DUF221-RELATED"/>
    <property type="match status" value="1"/>
</dbReference>
<dbReference type="Pfam" id="PF12621">
    <property type="entry name" value="PHM7_ext"/>
    <property type="match status" value="1"/>
</dbReference>
<feature type="transmembrane region" description="Helical" evidence="8">
    <location>
        <begin position="472"/>
        <end position="497"/>
    </location>
</feature>
<evidence type="ECO:0000256" key="1">
    <source>
        <dbReference type="ARBA" id="ARBA00004141"/>
    </source>
</evidence>
<dbReference type="KEGG" id="tgb:HG536_0H00800"/>
<keyword evidence="14" id="KW-1185">Reference proteome</keyword>
<evidence type="ECO:0000313" key="14">
    <source>
        <dbReference type="Proteomes" id="UP000515788"/>
    </source>
</evidence>
<dbReference type="EMBL" id="CP059253">
    <property type="protein sequence ID" value="QLL34705.1"/>
    <property type="molecule type" value="Genomic_DNA"/>
</dbReference>
<proteinExistence type="inferred from homology"/>
<name>A0A7G3ZMG9_9SACH</name>
<evidence type="ECO:0000259" key="10">
    <source>
        <dbReference type="Pfam" id="PF12621"/>
    </source>
</evidence>
<keyword evidence="5 8" id="KW-1133">Transmembrane helix</keyword>
<dbReference type="GeneID" id="59327971"/>
<evidence type="ECO:0000256" key="5">
    <source>
        <dbReference type="ARBA" id="ARBA00022989"/>
    </source>
</evidence>
<evidence type="ECO:0008006" key="15">
    <source>
        <dbReference type="Google" id="ProtNLM"/>
    </source>
</evidence>
<dbReference type="Pfam" id="PF14703">
    <property type="entry name" value="PHM7_cyt"/>
    <property type="match status" value="1"/>
</dbReference>
<dbReference type="RefSeq" id="XP_037141379.1">
    <property type="nucleotide sequence ID" value="XM_037285483.1"/>
</dbReference>
<evidence type="ECO:0000259" key="12">
    <source>
        <dbReference type="Pfam" id="PF14703"/>
    </source>
</evidence>
<dbReference type="InterPro" id="IPR022257">
    <property type="entry name" value="PHM7_ext"/>
</dbReference>
<evidence type="ECO:0000313" key="13">
    <source>
        <dbReference type="EMBL" id="QLL34705.1"/>
    </source>
</evidence>
<dbReference type="Proteomes" id="UP000515788">
    <property type="component" value="Chromosome 8"/>
</dbReference>
<dbReference type="AlphaFoldDB" id="A0A7G3ZMG9"/>
<dbReference type="InterPro" id="IPR003864">
    <property type="entry name" value="CSC1/OSCA1-like_7TM"/>
</dbReference>
<feature type="domain" description="CSC1/OSCA1-like 7TM region" evidence="9">
    <location>
        <begin position="376"/>
        <end position="649"/>
    </location>
</feature>
<feature type="transmembrane region" description="Helical" evidence="8">
    <location>
        <begin position="427"/>
        <end position="451"/>
    </location>
</feature>
<feature type="compositionally biased region" description="Basic and acidic residues" evidence="7">
    <location>
        <begin position="887"/>
        <end position="906"/>
    </location>
</feature>
<dbReference type="InterPro" id="IPR027815">
    <property type="entry name" value="CSC1/OSCA1-like_cyt"/>
</dbReference>
<dbReference type="InterPro" id="IPR032880">
    <property type="entry name" value="CSC1/OSCA1-like_N"/>
</dbReference>
<dbReference type="PANTHER" id="PTHR13018:SF26">
    <property type="entry name" value="DOMAIN PROTEIN, PUTATIVE (AFU_ORTHOLOGUE AFUA_5G10920)-RELATED"/>
    <property type="match status" value="1"/>
</dbReference>
<evidence type="ECO:0000256" key="7">
    <source>
        <dbReference type="SAM" id="MobiDB-lite"/>
    </source>
</evidence>
<evidence type="ECO:0000256" key="8">
    <source>
        <dbReference type="SAM" id="Phobius"/>
    </source>
</evidence>
<feature type="region of interest" description="Disordered" evidence="7">
    <location>
        <begin position="869"/>
        <end position="906"/>
    </location>
</feature>
<feature type="transmembrane region" description="Helical" evidence="8">
    <location>
        <begin position="92"/>
        <end position="115"/>
    </location>
</feature>
<dbReference type="OrthoDB" id="1076608at2759"/>
<evidence type="ECO:0000256" key="3">
    <source>
        <dbReference type="ARBA" id="ARBA00022448"/>
    </source>
</evidence>
<dbReference type="GO" id="GO:0005886">
    <property type="term" value="C:plasma membrane"/>
    <property type="evidence" value="ECO:0007669"/>
    <property type="project" value="TreeGrafter"/>
</dbReference>